<name>A0A1X7A865_9RHOB</name>
<feature type="transmembrane region" description="Helical" evidence="7">
    <location>
        <begin position="111"/>
        <end position="130"/>
    </location>
</feature>
<dbReference type="PROSITE" id="PS50850">
    <property type="entry name" value="MFS"/>
    <property type="match status" value="1"/>
</dbReference>
<feature type="transmembrane region" description="Helical" evidence="7">
    <location>
        <begin position="83"/>
        <end position="99"/>
    </location>
</feature>
<feature type="transmembrane region" description="Helical" evidence="7">
    <location>
        <begin position="44"/>
        <end position="63"/>
    </location>
</feature>
<dbReference type="InterPro" id="IPR020846">
    <property type="entry name" value="MFS_dom"/>
</dbReference>
<feature type="transmembrane region" description="Helical" evidence="7">
    <location>
        <begin position="253"/>
        <end position="278"/>
    </location>
</feature>
<accession>A0A1X7A865</accession>
<dbReference type="Gene3D" id="1.20.1720.10">
    <property type="entry name" value="Multidrug resistance protein D"/>
    <property type="match status" value="1"/>
</dbReference>
<proteinExistence type="predicted"/>
<dbReference type="GO" id="GO:0022857">
    <property type="term" value="F:transmembrane transporter activity"/>
    <property type="evidence" value="ECO:0007669"/>
    <property type="project" value="InterPro"/>
</dbReference>
<feature type="transmembrane region" description="Helical" evidence="7">
    <location>
        <begin position="313"/>
        <end position="336"/>
    </location>
</feature>
<keyword evidence="5 7" id="KW-0472">Membrane</keyword>
<feature type="transmembrane region" description="Helical" evidence="7">
    <location>
        <begin position="374"/>
        <end position="397"/>
    </location>
</feature>
<sequence>MPLCGNAQAGNWPARRKRASGMHQDQFPQTKDISMPKRLHPVEFVALMAMTMATVAFSIDSMLPALTEIGRELAGGDAKDAQLVLSSFMVGMGVGTLFTGPLSDSFGRKTVILFGAFVYIAGALIAWQAPTLQWLVIGRVLQGLGASAPRVVAIAIIRDLYAGREMARLISFVFIVFTVFPAMAPMIGDWIITAGGWRSIFLAYFLFSIVGSTWLMARLPEPLPRERRQKFRVVALWHALQEMFGIPMVRLSLLVQTAIFSVMFTSISMIEPTFAHIFDLGDAFPVWFFGIGLFCATSSMVNAALVVRFGMRLIITTTQAIFLLLSLALLAAHMVLPHTPGYSPYFFAYLVWQGAAMFQMGLSMGNLNALAMEPIGHIAGLAASVLGAISTIVAAVISTLVAQAFNGTILPQLLTTIVLCSIAMPMLLRMRRLERKRDV</sequence>
<evidence type="ECO:0000256" key="7">
    <source>
        <dbReference type="SAM" id="Phobius"/>
    </source>
</evidence>
<feature type="transmembrane region" description="Helical" evidence="7">
    <location>
        <begin position="342"/>
        <end position="362"/>
    </location>
</feature>
<feature type="transmembrane region" description="Helical" evidence="7">
    <location>
        <begin position="136"/>
        <end position="157"/>
    </location>
</feature>
<keyword evidence="2" id="KW-0813">Transport</keyword>
<evidence type="ECO:0000313" key="10">
    <source>
        <dbReference type="Proteomes" id="UP000193963"/>
    </source>
</evidence>
<evidence type="ECO:0000256" key="3">
    <source>
        <dbReference type="ARBA" id="ARBA00022692"/>
    </source>
</evidence>
<keyword evidence="4 7" id="KW-1133">Transmembrane helix</keyword>
<dbReference type="EMBL" id="FWFN01000010">
    <property type="protein sequence ID" value="SLN73007.1"/>
    <property type="molecule type" value="Genomic_DNA"/>
</dbReference>
<feature type="transmembrane region" description="Helical" evidence="7">
    <location>
        <begin position="409"/>
        <end position="428"/>
    </location>
</feature>
<dbReference type="CDD" id="cd17320">
    <property type="entry name" value="MFS_MdfA_MDR_like"/>
    <property type="match status" value="1"/>
</dbReference>
<dbReference type="GO" id="GO:0042908">
    <property type="term" value="P:xenobiotic transport"/>
    <property type="evidence" value="ECO:0007669"/>
    <property type="project" value="UniProtKB-ARBA"/>
</dbReference>
<evidence type="ECO:0000256" key="5">
    <source>
        <dbReference type="ARBA" id="ARBA00023136"/>
    </source>
</evidence>
<keyword evidence="3 7" id="KW-0812">Transmembrane</keyword>
<feature type="transmembrane region" description="Helical" evidence="7">
    <location>
        <begin position="200"/>
        <end position="219"/>
    </location>
</feature>
<feature type="region of interest" description="Disordered" evidence="6">
    <location>
        <begin position="1"/>
        <end position="28"/>
    </location>
</feature>
<gene>
    <name evidence="9" type="primary">bcr_2</name>
    <name evidence="9" type="ORF">PSM7751_03989</name>
</gene>
<dbReference type="AlphaFoldDB" id="A0A1X7A865"/>
<dbReference type="GO" id="GO:0140115">
    <property type="term" value="P:export across plasma membrane"/>
    <property type="evidence" value="ECO:0007669"/>
    <property type="project" value="UniProtKB-ARBA"/>
</dbReference>
<dbReference type="SUPFAM" id="SSF103473">
    <property type="entry name" value="MFS general substrate transporter"/>
    <property type="match status" value="1"/>
</dbReference>
<dbReference type="Pfam" id="PF07690">
    <property type="entry name" value="MFS_1"/>
    <property type="match status" value="1"/>
</dbReference>
<keyword evidence="10" id="KW-1185">Reference proteome</keyword>
<comment type="subcellular location">
    <subcellularLocation>
        <location evidence="1">Membrane</location>
        <topology evidence="1">Multi-pass membrane protein</topology>
    </subcellularLocation>
</comment>
<evidence type="ECO:0000259" key="8">
    <source>
        <dbReference type="PROSITE" id="PS50850"/>
    </source>
</evidence>
<dbReference type="Proteomes" id="UP000193963">
    <property type="component" value="Unassembled WGS sequence"/>
</dbReference>
<protein>
    <submittedName>
        <fullName evidence="9">Bicyclomycin resistance protein</fullName>
    </submittedName>
</protein>
<dbReference type="InterPro" id="IPR011701">
    <property type="entry name" value="MFS"/>
</dbReference>
<evidence type="ECO:0000256" key="1">
    <source>
        <dbReference type="ARBA" id="ARBA00004141"/>
    </source>
</evidence>
<dbReference type="InterPro" id="IPR036259">
    <property type="entry name" value="MFS_trans_sf"/>
</dbReference>
<dbReference type="InterPro" id="IPR005829">
    <property type="entry name" value="Sugar_transporter_CS"/>
</dbReference>
<evidence type="ECO:0000256" key="4">
    <source>
        <dbReference type="ARBA" id="ARBA00022989"/>
    </source>
</evidence>
<feature type="transmembrane region" description="Helical" evidence="7">
    <location>
        <begin position="284"/>
        <end position="306"/>
    </location>
</feature>
<reference evidence="9 10" key="1">
    <citation type="submission" date="2017-03" db="EMBL/GenBank/DDBJ databases">
        <authorList>
            <person name="Afonso C.L."/>
            <person name="Miller P.J."/>
            <person name="Scott M.A."/>
            <person name="Spackman E."/>
            <person name="Goraichik I."/>
            <person name="Dimitrov K.M."/>
            <person name="Suarez D.L."/>
            <person name="Swayne D.E."/>
        </authorList>
    </citation>
    <scope>NUCLEOTIDE SEQUENCE [LARGE SCALE GENOMIC DNA]</scope>
    <source>
        <strain evidence="9 10">CECT 7751</strain>
    </source>
</reference>
<dbReference type="PANTHER" id="PTHR23502:SF132">
    <property type="entry name" value="POLYAMINE TRANSPORTER 2-RELATED"/>
    <property type="match status" value="1"/>
</dbReference>
<dbReference type="PROSITE" id="PS00216">
    <property type="entry name" value="SUGAR_TRANSPORT_1"/>
    <property type="match status" value="1"/>
</dbReference>
<dbReference type="PANTHER" id="PTHR23502">
    <property type="entry name" value="MAJOR FACILITATOR SUPERFAMILY"/>
    <property type="match status" value="1"/>
</dbReference>
<feature type="domain" description="Major facilitator superfamily (MFS) profile" evidence="8">
    <location>
        <begin position="44"/>
        <end position="435"/>
    </location>
</feature>
<organism evidence="9 10">
    <name type="scientific">Pseudooceanicola marinus</name>
    <dbReference type="NCBI Taxonomy" id="396013"/>
    <lineage>
        <taxon>Bacteria</taxon>
        <taxon>Pseudomonadati</taxon>
        <taxon>Pseudomonadota</taxon>
        <taxon>Alphaproteobacteria</taxon>
        <taxon>Rhodobacterales</taxon>
        <taxon>Paracoccaceae</taxon>
        <taxon>Pseudooceanicola</taxon>
    </lineage>
</organism>
<dbReference type="GO" id="GO:0005886">
    <property type="term" value="C:plasma membrane"/>
    <property type="evidence" value="ECO:0007669"/>
    <property type="project" value="TreeGrafter"/>
</dbReference>
<feature type="transmembrane region" description="Helical" evidence="7">
    <location>
        <begin position="169"/>
        <end position="188"/>
    </location>
</feature>
<evidence type="ECO:0000256" key="2">
    <source>
        <dbReference type="ARBA" id="ARBA00022448"/>
    </source>
</evidence>
<evidence type="ECO:0000256" key="6">
    <source>
        <dbReference type="SAM" id="MobiDB-lite"/>
    </source>
</evidence>
<evidence type="ECO:0000313" key="9">
    <source>
        <dbReference type="EMBL" id="SLN73007.1"/>
    </source>
</evidence>